<sequence>MNKKLIMSKTILFICIVVFIILFKIVFGVENTLIGVTTITAALMLLQKDLTLEFFKNTVKLIFLNLFIGGAATLASNNMWIAIFVNLIAVFFIGYRLCYNLNKPIYLPFLLQYLFILATPVPINELSIRFISLIVGALIIMGAQLICNRDKISKHGNKLLISVCDDICTKIIRKKRKEDLHKLEKDINSSLNEFKQMLSDKREQKFYFTEESRVKLNICMALEKINLLIDNLNFQEIDKIYLEDINKFLNNIKIGLENEGDFSRISKKELEKYRQCGNITFLKILSNISFLYESLEEIKELENKNFINKVEDIPKQFKTINRLIRNMNLKSTKFCYAVRISLGITIACFIMDLFRLNEGRWIMFTVLSLVNPIYEVAKQKTKDRIIATIIGGIIIVILFSIFKEATTRTIILMLSGYLSSYTKKYRHNMIFVTVSAIGAASLMSNVEILSINRILFVILGAVISILINKFILPFNLIRQIEFLKHIYNETITDMLKEVCALNEGKKDDNLMKNLFLTTSLIEDRLILDNVTVGNESNLIFIEDQRLLVCNIYELYMWIKNNKLKKKDIQYILEDFKTLVEYNYVQVKQFKKEFRKYIKHTKVISDKIVLSNLIEILDILDNFKRDNTFAA</sequence>
<keyword evidence="8" id="KW-1185">Reference proteome</keyword>
<comment type="subcellular location">
    <subcellularLocation>
        <location evidence="1">Membrane</location>
        <topology evidence="1">Multi-pass membrane protein</topology>
    </subcellularLocation>
</comment>
<keyword evidence="4 5" id="KW-0472">Membrane</keyword>
<feature type="domain" description="Integral membrane bound transporter" evidence="6">
    <location>
        <begin position="346"/>
        <end position="467"/>
    </location>
</feature>
<accession>A0A6I1MN83</accession>
<organism evidence="7 8">
    <name type="scientific">Clostridium tarantellae</name>
    <dbReference type="NCBI Taxonomy" id="39493"/>
    <lineage>
        <taxon>Bacteria</taxon>
        <taxon>Bacillati</taxon>
        <taxon>Bacillota</taxon>
        <taxon>Clostridia</taxon>
        <taxon>Eubacteriales</taxon>
        <taxon>Clostridiaceae</taxon>
        <taxon>Clostridium</taxon>
    </lineage>
</organism>
<dbReference type="InterPro" id="IPR049453">
    <property type="entry name" value="Memb_transporter_dom"/>
</dbReference>
<evidence type="ECO:0000256" key="1">
    <source>
        <dbReference type="ARBA" id="ARBA00004141"/>
    </source>
</evidence>
<keyword evidence="3 5" id="KW-1133">Transmembrane helix</keyword>
<dbReference type="EMBL" id="WHJC01000171">
    <property type="protein sequence ID" value="MPQ44223.1"/>
    <property type="molecule type" value="Genomic_DNA"/>
</dbReference>
<keyword evidence="2 5" id="KW-0812">Transmembrane</keyword>
<feature type="transmembrane region" description="Helical" evidence="5">
    <location>
        <begin position="105"/>
        <end position="123"/>
    </location>
</feature>
<name>A0A6I1MN83_9CLOT</name>
<feature type="transmembrane region" description="Helical" evidence="5">
    <location>
        <begin position="129"/>
        <end position="147"/>
    </location>
</feature>
<dbReference type="Proteomes" id="UP000430345">
    <property type="component" value="Unassembled WGS sequence"/>
</dbReference>
<evidence type="ECO:0000256" key="2">
    <source>
        <dbReference type="ARBA" id="ARBA00022692"/>
    </source>
</evidence>
<dbReference type="RefSeq" id="WP_152890510.1">
    <property type="nucleotide sequence ID" value="NZ_WHJC01000171.1"/>
</dbReference>
<feature type="transmembrane region" description="Helical" evidence="5">
    <location>
        <begin position="29"/>
        <end position="46"/>
    </location>
</feature>
<evidence type="ECO:0000256" key="4">
    <source>
        <dbReference type="ARBA" id="ARBA00023136"/>
    </source>
</evidence>
<dbReference type="OrthoDB" id="1654636at2"/>
<evidence type="ECO:0000259" key="6">
    <source>
        <dbReference type="Pfam" id="PF13515"/>
    </source>
</evidence>
<dbReference type="GO" id="GO:0016020">
    <property type="term" value="C:membrane"/>
    <property type="evidence" value="ECO:0007669"/>
    <property type="project" value="UniProtKB-SubCell"/>
</dbReference>
<gene>
    <name evidence="7" type="ORF">GBZ86_10670</name>
</gene>
<evidence type="ECO:0000313" key="8">
    <source>
        <dbReference type="Proteomes" id="UP000430345"/>
    </source>
</evidence>
<evidence type="ECO:0000256" key="3">
    <source>
        <dbReference type="ARBA" id="ARBA00022989"/>
    </source>
</evidence>
<feature type="transmembrane region" description="Helical" evidence="5">
    <location>
        <begin position="384"/>
        <end position="405"/>
    </location>
</feature>
<feature type="transmembrane region" description="Helical" evidence="5">
    <location>
        <begin position="425"/>
        <end position="442"/>
    </location>
</feature>
<protein>
    <recommendedName>
        <fullName evidence="6">Integral membrane bound transporter domain-containing protein</fullName>
    </recommendedName>
</protein>
<feature type="transmembrane region" description="Helical" evidence="5">
    <location>
        <begin position="81"/>
        <end position="98"/>
    </location>
</feature>
<evidence type="ECO:0000256" key="5">
    <source>
        <dbReference type="SAM" id="Phobius"/>
    </source>
</evidence>
<feature type="transmembrane region" description="Helical" evidence="5">
    <location>
        <begin position="334"/>
        <end position="354"/>
    </location>
</feature>
<dbReference type="Pfam" id="PF13515">
    <property type="entry name" value="FUSC_2"/>
    <property type="match status" value="1"/>
</dbReference>
<reference evidence="7 8" key="1">
    <citation type="submission" date="2019-10" db="EMBL/GenBank/DDBJ databases">
        <title>The Genome Sequence of Clostridium tarantellae Isolated from Fish Brain.</title>
        <authorList>
            <person name="Bano L."/>
            <person name="Kiel M."/>
            <person name="Sales G."/>
            <person name="Doxey A.C."/>
            <person name="Mansfield M.J."/>
            <person name="Schiavone M."/>
            <person name="Rossetto O."/>
            <person name="Pirazzini M."/>
            <person name="Dobrindt U."/>
            <person name="Montecucco C."/>
        </authorList>
    </citation>
    <scope>NUCLEOTIDE SEQUENCE [LARGE SCALE GENOMIC DNA]</scope>
    <source>
        <strain evidence="7 8">DSM 3997</strain>
    </source>
</reference>
<dbReference type="AlphaFoldDB" id="A0A6I1MN83"/>
<comment type="caution">
    <text evidence="7">The sequence shown here is derived from an EMBL/GenBank/DDBJ whole genome shotgun (WGS) entry which is preliminary data.</text>
</comment>
<evidence type="ECO:0000313" key="7">
    <source>
        <dbReference type="EMBL" id="MPQ44223.1"/>
    </source>
</evidence>
<proteinExistence type="predicted"/>
<feature type="transmembrane region" description="Helical" evidence="5">
    <location>
        <begin position="454"/>
        <end position="472"/>
    </location>
</feature>